<dbReference type="InterPro" id="IPR000705">
    <property type="entry name" value="Galactokinase"/>
</dbReference>
<dbReference type="PROSITE" id="PS00627">
    <property type="entry name" value="GHMP_KINASES_ATP"/>
    <property type="match status" value="1"/>
</dbReference>
<dbReference type="Proteomes" id="UP000276055">
    <property type="component" value="Unassembled WGS sequence"/>
</dbReference>
<accession>A0A495ESU2</accession>
<sequence>MTTTDTTGTALADAPASAFAEHFGRDADGVWQAPGRVNLIGEHTDYNDGLVLPFAINRTTTVAVAARADRTVRLMSSFGDAEAVAFELDTFTPDQAAGWSAYPAGVAWELERAGITVPGFDLFVSSNVPVGAGLSSSAALECAVALALSDLTGAGLARADLAAIGRRAENNVVGAPTGIMDQSASMLGTKDCAVYLDCRDLTSRPVPLGLEESGLVCLVIDTKVSHAHATGGYADRRSACLRGARAMGVGALRDLAAADLPRAERLLDDVTFRRVRHIVTENDRVARTADLLAARGPLAIGELLDASHRSMRDDFEISCPELNLAVDTARANGAIGARMTGGGFGGSAIALVPADDADRVRSAVLAGFAGRGLRTPDVFAVLPAEGARRL</sequence>
<dbReference type="InterPro" id="IPR006204">
    <property type="entry name" value="GHMP_kinase_N_dom"/>
</dbReference>
<dbReference type="FunFam" id="3.30.230.10:FF:000017">
    <property type="entry name" value="Galactokinase"/>
    <property type="match status" value="1"/>
</dbReference>
<feature type="domain" description="Galactokinase N-terminal" evidence="14">
    <location>
        <begin position="18"/>
        <end position="65"/>
    </location>
</feature>
<dbReference type="Gene3D" id="3.30.70.890">
    <property type="entry name" value="GHMP kinase, C-terminal domain"/>
    <property type="match status" value="1"/>
</dbReference>
<dbReference type="PROSITE" id="PS00106">
    <property type="entry name" value="GALACTOKINASE"/>
    <property type="match status" value="1"/>
</dbReference>
<evidence type="ECO:0000256" key="10">
    <source>
        <dbReference type="ARBA" id="ARBA00023277"/>
    </source>
</evidence>
<keyword evidence="7" id="KW-0067">ATP-binding</keyword>
<keyword evidence="2" id="KW-0963">Cytoplasm</keyword>
<evidence type="ECO:0000313" key="15">
    <source>
        <dbReference type="EMBL" id="RKR20075.1"/>
    </source>
</evidence>
<dbReference type="PRINTS" id="PR00473">
    <property type="entry name" value="GALCTOKINASE"/>
</dbReference>
<evidence type="ECO:0000259" key="12">
    <source>
        <dbReference type="Pfam" id="PF00288"/>
    </source>
</evidence>
<dbReference type="InterPro" id="IPR014721">
    <property type="entry name" value="Ribsml_uS5_D2-typ_fold_subgr"/>
</dbReference>
<dbReference type="InterPro" id="IPR020568">
    <property type="entry name" value="Ribosomal_Su5_D2-typ_SF"/>
</dbReference>
<dbReference type="SUPFAM" id="SSF54211">
    <property type="entry name" value="Ribosomal protein S5 domain 2-like"/>
    <property type="match status" value="1"/>
</dbReference>
<keyword evidence="6 15" id="KW-0418">Kinase</keyword>
<keyword evidence="8" id="KW-0460">Magnesium</keyword>
<name>A0A495ESU2_9MICC</name>
<keyword evidence="3" id="KW-0808">Transferase</keyword>
<organism evidence="15 16">
    <name type="scientific">Arthrobacter oryzae</name>
    <dbReference type="NCBI Taxonomy" id="409290"/>
    <lineage>
        <taxon>Bacteria</taxon>
        <taxon>Bacillati</taxon>
        <taxon>Actinomycetota</taxon>
        <taxon>Actinomycetes</taxon>
        <taxon>Micrococcales</taxon>
        <taxon>Micrococcaceae</taxon>
        <taxon>Arthrobacter</taxon>
    </lineage>
</organism>
<keyword evidence="4" id="KW-0479">Metal-binding</keyword>
<feature type="domain" description="GHMP kinase N-terminal" evidence="12">
    <location>
        <begin position="102"/>
        <end position="188"/>
    </location>
</feature>
<comment type="caution">
    <text evidence="15">The sequence shown here is derived from an EMBL/GenBank/DDBJ whole genome shotgun (WGS) entry which is preliminary data.</text>
</comment>
<evidence type="ECO:0000256" key="11">
    <source>
        <dbReference type="NCBIfam" id="TIGR00131"/>
    </source>
</evidence>
<dbReference type="InterPro" id="IPR019539">
    <property type="entry name" value="GalKase_N"/>
</dbReference>
<comment type="similarity">
    <text evidence="1">Belongs to the GHMP kinase family. GalK subfamily.</text>
</comment>
<dbReference type="Pfam" id="PF10509">
    <property type="entry name" value="GalKase_gal_bdg"/>
    <property type="match status" value="1"/>
</dbReference>
<gene>
    <name evidence="15" type="ORF">C8D78_1887</name>
</gene>
<evidence type="ECO:0000256" key="4">
    <source>
        <dbReference type="ARBA" id="ARBA00022723"/>
    </source>
</evidence>
<dbReference type="AlphaFoldDB" id="A0A495ESU2"/>
<proteinExistence type="inferred from homology"/>
<evidence type="ECO:0000256" key="8">
    <source>
        <dbReference type="ARBA" id="ARBA00022842"/>
    </source>
</evidence>
<dbReference type="InterPro" id="IPR006206">
    <property type="entry name" value="Mevalonate/galactokinase"/>
</dbReference>
<evidence type="ECO:0000256" key="5">
    <source>
        <dbReference type="ARBA" id="ARBA00022741"/>
    </source>
</evidence>
<dbReference type="InterPro" id="IPR013750">
    <property type="entry name" value="GHMP_kinase_C_dom"/>
</dbReference>
<dbReference type="InterPro" id="IPR019741">
    <property type="entry name" value="Galactokinase_CS"/>
</dbReference>
<dbReference type="SUPFAM" id="SSF55060">
    <property type="entry name" value="GHMP Kinase, C-terminal domain"/>
    <property type="match status" value="1"/>
</dbReference>
<keyword evidence="9" id="KW-0299">Galactose metabolism</keyword>
<feature type="domain" description="GHMP kinase C-terminal" evidence="13">
    <location>
        <begin position="292"/>
        <end position="366"/>
    </location>
</feature>
<dbReference type="PANTHER" id="PTHR10457">
    <property type="entry name" value="MEVALONATE KINASE/GALACTOKINASE"/>
    <property type="match status" value="1"/>
</dbReference>
<evidence type="ECO:0000256" key="2">
    <source>
        <dbReference type="ARBA" id="ARBA00022490"/>
    </source>
</evidence>
<dbReference type="Pfam" id="PF08544">
    <property type="entry name" value="GHMP_kinases_C"/>
    <property type="match status" value="1"/>
</dbReference>
<dbReference type="InterPro" id="IPR006203">
    <property type="entry name" value="GHMP_knse_ATP-bd_CS"/>
</dbReference>
<dbReference type="Gene3D" id="3.30.230.10">
    <property type="match status" value="1"/>
</dbReference>
<keyword evidence="10" id="KW-0119">Carbohydrate metabolism</keyword>
<dbReference type="NCBIfam" id="TIGR00131">
    <property type="entry name" value="gal_kin"/>
    <property type="match status" value="1"/>
</dbReference>
<dbReference type="GO" id="GO:0005829">
    <property type="term" value="C:cytosol"/>
    <property type="evidence" value="ECO:0007669"/>
    <property type="project" value="TreeGrafter"/>
</dbReference>
<evidence type="ECO:0000259" key="13">
    <source>
        <dbReference type="Pfam" id="PF08544"/>
    </source>
</evidence>
<dbReference type="PRINTS" id="PR00959">
    <property type="entry name" value="MEVGALKINASE"/>
</dbReference>
<evidence type="ECO:0000256" key="1">
    <source>
        <dbReference type="ARBA" id="ARBA00006566"/>
    </source>
</evidence>
<evidence type="ECO:0000313" key="16">
    <source>
        <dbReference type="Proteomes" id="UP000276055"/>
    </source>
</evidence>
<dbReference type="FunFam" id="3.30.70.890:FF:000001">
    <property type="entry name" value="Galactokinase"/>
    <property type="match status" value="1"/>
</dbReference>
<dbReference type="RefSeq" id="WP_120952786.1">
    <property type="nucleotide sequence ID" value="NZ_RBIR01000003.1"/>
</dbReference>
<keyword evidence="5" id="KW-0547">Nucleotide-binding</keyword>
<dbReference type="PIRSF" id="PIRSF000530">
    <property type="entry name" value="Galactokinase"/>
    <property type="match status" value="1"/>
</dbReference>
<evidence type="ECO:0000256" key="9">
    <source>
        <dbReference type="ARBA" id="ARBA00023144"/>
    </source>
</evidence>
<dbReference type="GO" id="GO:0004335">
    <property type="term" value="F:galactokinase activity"/>
    <property type="evidence" value="ECO:0007669"/>
    <property type="project" value="UniProtKB-UniRule"/>
</dbReference>
<evidence type="ECO:0000259" key="14">
    <source>
        <dbReference type="Pfam" id="PF10509"/>
    </source>
</evidence>
<dbReference type="GO" id="GO:0005524">
    <property type="term" value="F:ATP binding"/>
    <property type="evidence" value="ECO:0007669"/>
    <property type="project" value="UniProtKB-UniRule"/>
</dbReference>
<dbReference type="InterPro" id="IPR036554">
    <property type="entry name" value="GHMP_kinase_C_sf"/>
</dbReference>
<evidence type="ECO:0000256" key="6">
    <source>
        <dbReference type="ARBA" id="ARBA00022777"/>
    </source>
</evidence>
<dbReference type="EMBL" id="RBIR01000003">
    <property type="protein sequence ID" value="RKR20075.1"/>
    <property type="molecule type" value="Genomic_DNA"/>
</dbReference>
<dbReference type="PANTHER" id="PTHR10457:SF7">
    <property type="entry name" value="GALACTOKINASE-RELATED"/>
    <property type="match status" value="1"/>
</dbReference>
<dbReference type="OrthoDB" id="250531at2"/>
<protein>
    <recommendedName>
        <fullName evidence="11">Galactokinase</fullName>
        <ecNumber evidence="11">2.7.1.6</ecNumber>
    </recommendedName>
</protein>
<evidence type="ECO:0000256" key="3">
    <source>
        <dbReference type="ARBA" id="ARBA00022679"/>
    </source>
</evidence>
<dbReference type="Pfam" id="PF00288">
    <property type="entry name" value="GHMP_kinases_N"/>
    <property type="match status" value="1"/>
</dbReference>
<dbReference type="EC" id="2.7.1.6" evidence="11"/>
<reference evidence="15 16" key="1">
    <citation type="submission" date="2018-10" db="EMBL/GenBank/DDBJ databases">
        <title>Genomic Encyclopedia of Type Strains, Phase IV (KMG-IV): sequencing the most valuable type-strain genomes for metagenomic binning, comparative biology and taxonomic classification.</title>
        <authorList>
            <person name="Goeker M."/>
        </authorList>
    </citation>
    <scope>NUCLEOTIDE SEQUENCE [LARGE SCALE GENOMIC DNA]</scope>
    <source>
        <strain evidence="15 16">DSM 25586</strain>
    </source>
</reference>
<dbReference type="GO" id="GO:0046872">
    <property type="term" value="F:metal ion binding"/>
    <property type="evidence" value="ECO:0007669"/>
    <property type="project" value="UniProtKB-KW"/>
</dbReference>
<evidence type="ECO:0000256" key="7">
    <source>
        <dbReference type="ARBA" id="ARBA00022840"/>
    </source>
</evidence>
<dbReference type="GO" id="GO:0006012">
    <property type="term" value="P:galactose metabolic process"/>
    <property type="evidence" value="ECO:0007669"/>
    <property type="project" value="UniProtKB-UniRule"/>
</dbReference>